<evidence type="ECO:0000256" key="5">
    <source>
        <dbReference type="SAM" id="Coils"/>
    </source>
</evidence>
<reference evidence="8" key="1">
    <citation type="journal article" date="2007" name="Plant Cell Physiol.">
        <title>Isolation of SIP, a protein that interacts with SPB, a possible transcriptional regulatory factor in Rhodobacter sphaeroides.</title>
        <authorList>
            <person name="Shimada H."/>
            <person name="Ishida K."/>
            <person name="Machiya Y."/>
            <person name="Takamiya K."/>
        </authorList>
    </citation>
    <scope>NUCLEOTIDE SEQUENCE</scope>
</reference>
<evidence type="ECO:0000256" key="1">
    <source>
        <dbReference type="ARBA" id="ARBA00004453"/>
    </source>
</evidence>
<accession>A7VL22</accession>
<dbReference type="Gene3D" id="4.10.430.10">
    <property type="entry name" value="Histone-like protein H-NS, C-terminal domain"/>
    <property type="match status" value="1"/>
</dbReference>
<protein>
    <submittedName>
        <fullName evidence="8">SPB interactive protein</fullName>
    </submittedName>
</protein>
<dbReference type="GO" id="GO:0009295">
    <property type="term" value="C:nucleoid"/>
    <property type="evidence" value="ECO:0007669"/>
    <property type="project" value="UniProtKB-SubCell"/>
</dbReference>
<dbReference type="InterPro" id="IPR027444">
    <property type="entry name" value="H-NS_C_dom"/>
</dbReference>
<dbReference type="PANTHER" id="PTHR38097">
    <property type="match status" value="1"/>
</dbReference>
<dbReference type="EMBL" id="AB297480">
    <property type="protein sequence ID" value="BAF79923.1"/>
    <property type="molecule type" value="Genomic_DNA"/>
</dbReference>
<gene>
    <name evidence="8" type="primary">sip</name>
</gene>
<evidence type="ECO:0000256" key="4">
    <source>
        <dbReference type="ARBA" id="ARBA00023125"/>
    </source>
</evidence>
<dbReference type="PANTHER" id="PTHR38097:SF2">
    <property type="entry name" value="DNA-BINDING PROTEIN STPA"/>
    <property type="match status" value="1"/>
</dbReference>
<dbReference type="SUPFAM" id="SSF81273">
    <property type="entry name" value="H-NS histone-like proteins"/>
    <property type="match status" value="1"/>
</dbReference>
<organism evidence="8">
    <name type="scientific">Cereibacter sphaeroides</name>
    <name type="common">Rhodobacter sphaeroides</name>
    <dbReference type="NCBI Taxonomy" id="1063"/>
    <lineage>
        <taxon>Bacteria</taxon>
        <taxon>Pseudomonadati</taxon>
        <taxon>Pseudomonadota</taxon>
        <taxon>Alphaproteobacteria</taxon>
        <taxon>Rhodobacterales</taxon>
        <taxon>Paracoccaceae</taxon>
        <taxon>Cereibacter</taxon>
    </lineage>
</organism>
<feature type="compositionally biased region" description="Basic and acidic residues" evidence="6">
    <location>
        <begin position="80"/>
        <end position="98"/>
    </location>
</feature>
<evidence type="ECO:0000313" key="8">
    <source>
        <dbReference type="EMBL" id="BAF79923.1"/>
    </source>
</evidence>
<evidence type="ECO:0000256" key="3">
    <source>
        <dbReference type="ARBA" id="ARBA00022490"/>
    </source>
</evidence>
<proteinExistence type="inferred from homology"/>
<evidence type="ECO:0000256" key="2">
    <source>
        <dbReference type="ARBA" id="ARBA00010610"/>
    </source>
</evidence>
<feature type="region of interest" description="Disordered" evidence="6">
    <location>
        <begin position="65"/>
        <end position="108"/>
    </location>
</feature>
<keyword evidence="3" id="KW-0963">Cytoplasm</keyword>
<feature type="domain" description="DNA-binding protein H-NS-like C-terminal" evidence="7">
    <location>
        <begin position="83"/>
        <end position="128"/>
    </location>
</feature>
<dbReference type="GO" id="GO:0005829">
    <property type="term" value="C:cytosol"/>
    <property type="evidence" value="ECO:0007669"/>
    <property type="project" value="TreeGrafter"/>
</dbReference>
<dbReference type="InterPro" id="IPR037150">
    <property type="entry name" value="H-NS_C_dom_sf"/>
</dbReference>
<dbReference type="SMART" id="SM00528">
    <property type="entry name" value="HNS"/>
    <property type="match status" value="1"/>
</dbReference>
<dbReference type="GO" id="GO:0003680">
    <property type="term" value="F:minor groove of adenine-thymine-rich DNA binding"/>
    <property type="evidence" value="ECO:0007669"/>
    <property type="project" value="TreeGrafter"/>
</dbReference>
<dbReference type="RefSeq" id="WP_011337920.1">
    <property type="nucleotide sequence ID" value="NZ_CBCSES010000039.1"/>
</dbReference>
<dbReference type="AlphaFoldDB" id="A7VL22"/>
<evidence type="ECO:0000259" key="7">
    <source>
        <dbReference type="SMART" id="SM00528"/>
    </source>
</evidence>
<dbReference type="GO" id="GO:0001217">
    <property type="term" value="F:DNA-binding transcription repressor activity"/>
    <property type="evidence" value="ECO:0007669"/>
    <property type="project" value="TreeGrafter"/>
</dbReference>
<keyword evidence="5" id="KW-0175">Coiled coil</keyword>
<evidence type="ECO:0000256" key="6">
    <source>
        <dbReference type="SAM" id="MobiDB-lite"/>
    </source>
</evidence>
<comment type="subcellular location">
    <subcellularLocation>
        <location evidence="1">Cytoplasm</location>
        <location evidence="1">Nucleoid</location>
    </subcellularLocation>
</comment>
<comment type="similarity">
    <text evidence="2">Belongs to the histone-like protein H-NS family.</text>
</comment>
<dbReference type="GO" id="GO:0003681">
    <property type="term" value="F:bent DNA binding"/>
    <property type="evidence" value="ECO:0007669"/>
    <property type="project" value="TreeGrafter"/>
</dbReference>
<feature type="coiled-coil region" evidence="5">
    <location>
        <begin position="21"/>
        <end position="53"/>
    </location>
</feature>
<dbReference type="GO" id="GO:0000976">
    <property type="term" value="F:transcription cis-regulatory region binding"/>
    <property type="evidence" value="ECO:0007669"/>
    <property type="project" value="TreeGrafter"/>
</dbReference>
<dbReference type="GO" id="GO:0032993">
    <property type="term" value="C:protein-DNA complex"/>
    <property type="evidence" value="ECO:0007669"/>
    <property type="project" value="TreeGrafter"/>
</dbReference>
<keyword evidence="4" id="KW-0238">DNA-binding</keyword>
<name>A7VL22_CERSP</name>
<dbReference type="GeneID" id="3720256"/>
<sequence length="131" mass="14670">MAKTTGLPTLEDLVDVPRGDLLKLRANVEEALRANEAREKQAAKDKIKELVESSGFNLVDLFGDMLPKSEGTGKRSYNRKSKDGEREPVAPKYRHPENPSETWSGRGRKPKWVEAHLEAGGNMEDLLINKD</sequence>
<dbReference type="Pfam" id="PF00816">
    <property type="entry name" value="Histone_HNS"/>
    <property type="match status" value="1"/>
</dbReference>